<organism evidence="2">
    <name type="scientific">marine sediment metagenome</name>
    <dbReference type="NCBI Taxonomy" id="412755"/>
    <lineage>
        <taxon>unclassified sequences</taxon>
        <taxon>metagenomes</taxon>
        <taxon>ecological metagenomes</taxon>
    </lineage>
</organism>
<accession>X1UQX3</accession>
<dbReference type="Gene3D" id="2.40.40.20">
    <property type="match status" value="1"/>
</dbReference>
<comment type="caution">
    <text evidence="2">The sequence shown here is derived from an EMBL/GenBank/DDBJ whole genome shotgun (WGS) entry which is preliminary data.</text>
</comment>
<dbReference type="InterPro" id="IPR050612">
    <property type="entry name" value="Prok_Mopterin_Oxidored"/>
</dbReference>
<dbReference type="GO" id="GO:0016491">
    <property type="term" value="F:oxidoreductase activity"/>
    <property type="evidence" value="ECO:0007669"/>
    <property type="project" value="InterPro"/>
</dbReference>
<dbReference type="Pfam" id="PF01568">
    <property type="entry name" value="Molydop_binding"/>
    <property type="match status" value="1"/>
</dbReference>
<dbReference type="PANTHER" id="PTHR43742">
    <property type="entry name" value="TRIMETHYLAMINE-N-OXIDE REDUCTASE"/>
    <property type="match status" value="1"/>
</dbReference>
<feature type="non-terminal residue" evidence="2">
    <location>
        <position position="1"/>
    </location>
</feature>
<sequence>GIKNSEQVEVSSRRGKIQLKALVTDKIKQGIVFIPFHYAEAAANVLTNPALDPVAKIPELKVCAVKIQKGG</sequence>
<feature type="domain" description="Molybdopterin dinucleotide-binding" evidence="1">
    <location>
        <begin position="1"/>
        <end position="64"/>
    </location>
</feature>
<evidence type="ECO:0000259" key="1">
    <source>
        <dbReference type="Pfam" id="PF01568"/>
    </source>
</evidence>
<protein>
    <recommendedName>
        <fullName evidence="1">Molybdopterin dinucleotide-binding domain-containing protein</fullName>
    </recommendedName>
</protein>
<dbReference type="InterPro" id="IPR006657">
    <property type="entry name" value="MoPterin_dinucl-bd_dom"/>
</dbReference>
<evidence type="ECO:0000313" key="2">
    <source>
        <dbReference type="EMBL" id="GAJ19888.1"/>
    </source>
</evidence>
<dbReference type="SUPFAM" id="SSF50692">
    <property type="entry name" value="ADC-like"/>
    <property type="match status" value="1"/>
</dbReference>
<reference evidence="2" key="1">
    <citation type="journal article" date="2014" name="Front. Microbiol.">
        <title>High frequency of phylogenetically diverse reductive dehalogenase-homologous genes in deep subseafloor sedimentary metagenomes.</title>
        <authorList>
            <person name="Kawai M."/>
            <person name="Futagami T."/>
            <person name="Toyoda A."/>
            <person name="Takaki Y."/>
            <person name="Nishi S."/>
            <person name="Hori S."/>
            <person name="Arai W."/>
            <person name="Tsubouchi T."/>
            <person name="Morono Y."/>
            <person name="Uchiyama I."/>
            <person name="Ito T."/>
            <person name="Fujiyama A."/>
            <person name="Inagaki F."/>
            <person name="Takami H."/>
        </authorList>
    </citation>
    <scope>NUCLEOTIDE SEQUENCE</scope>
    <source>
        <strain evidence="2">Expedition CK06-06</strain>
    </source>
</reference>
<dbReference type="AlphaFoldDB" id="X1UQX3"/>
<name>X1UQX3_9ZZZZ</name>
<dbReference type="EMBL" id="BARW01035374">
    <property type="protein sequence ID" value="GAJ19888.1"/>
    <property type="molecule type" value="Genomic_DNA"/>
</dbReference>
<dbReference type="InterPro" id="IPR009010">
    <property type="entry name" value="Asp_de-COase-like_dom_sf"/>
</dbReference>
<proteinExistence type="predicted"/>
<dbReference type="GO" id="GO:0043546">
    <property type="term" value="F:molybdopterin cofactor binding"/>
    <property type="evidence" value="ECO:0007669"/>
    <property type="project" value="InterPro"/>
</dbReference>
<gene>
    <name evidence="2" type="ORF">S12H4_55186</name>
</gene>
<dbReference type="PANTHER" id="PTHR43742:SF2">
    <property type="entry name" value="ASSIMILATORY NITRATE REDUCTASE CATALYTIC SUBUNIT"/>
    <property type="match status" value="1"/>
</dbReference>